<dbReference type="GO" id="GO:0050519">
    <property type="term" value="F:holo-citrate lyase synthase activity"/>
    <property type="evidence" value="ECO:0007669"/>
    <property type="project" value="UniProtKB-EC"/>
</dbReference>
<keyword evidence="3 5" id="KW-0548">Nucleotidyltransferase</keyword>
<evidence type="ECO:0000256" key="1">
    <source>
        <dbReference type="ARBA" id="ARBA00012524"/>
    </source>
</evidence>
<evidence type="ECO:0000256" key="2">
    <source>
        <dbReference type="ARBA" id="ARBA00022679"/>
    </source>
</evidence>
<evidence type="ECO:0000256" key="3">
    <source>
        <dbReference type="ARBA" id="ARBA00022695"/>
    </source>
</evidence>
<dbReference type="EC" id="2.7.7.61" evidence="1"/>
<dbReference type="Proteomes" id="UP000005039">
    <property type="component" value="Unassembled WGS sequence"/>
</dbReference>
<evidence type="ECO:0000313" key="5">
    <source>
        <dbReference type="EMBL" id="EIC94535.1"/>
    </source>
</evidence>
<dbReference type="InterPro" id="IPR005551">
    <property type="entry name" value="CitX"/>
</dbReference>
<evidence type="ECO:0000313" key="6">
    <source>
        <dbReference type="Proteomes" id="UP000005039"/>
    </source>
</evidence>
<protein>
    <recommendedName>
        <fullName evidence="1">citrate lyase holo-[acyl-carrier protein] synthase</fullName>
        <ecNumber evidence="1">2.7.7.61</ecNumber>
    </recommendedName>
</protein>
<dbReference type="AlphaFoldDB" id="I0R4C7"/>
<dbReference type="PATRIC" id="fig|1095750.3.peg.2646"/>
<name>I0R4C7_9FIRM</name>
<comment type="caution">
    <text evidence="5">The sequence shown here is derived from an EMBL/GenBank/DDBJ whole genome shotgun (WGS) entry which is preliminary data.</text>
</comment>
<reference evidence="5 6" key="1">
    <citation type="submission" date="2012-03" db="EMBL/GenBank/DDBJ databases">
        <authorList>
            <person name="Durkin A.S."/>
            <person name="McCorrison J."/>
            <person name="Torralba M."/>
            <person name="Gillis M."/>
            <person name="Methe B."/>
            <person name="Sutton G."/>
            <person name="Nelson K.E."/>
        </authorList>
    </citation>
    <scope>NUCLEOTIDE SEQUENCE [LARGE SCALE GENOMIC DNA]</scope>
    <source>
        <strain evidence="5 6">F0468</strain>
    </source>
</reference>
<evidence type="ECO:0000256" key="4">
    <source>
        <dbReference type="ARBA" id="ARBA00048574"/>
    </source>
</evidence>
<dbReference type="NCBIfam" id="TIGR03124">
    <property type="entry name" value="citrate_citX"/>
    <property type="match status" value="1"/>
</dbReference>
<dbReference type="EMBL" id="AJGH01000133">
    <property type="protein sequence ID" value="EIC94535.1"/>
    <property type="molecule type" value="Genomic_DNA"/>
</dbReference>
<organism evidence="5 6">
    <name type="scientific">Lachnoanaerobaculum saburreum F0468</name>
    <dbReference type="NCBI Taxonomy" id="1095750"/>
    <lineage>
        <taxon>Bacteria</taxon>
        <taxon>Bacillati</taxon>
        <taxon>Bacillota</taxon>
        <taxon>Clostridia</taxon>
        <taxon>Lachnospirales</taxon>
        <taxon>Lachnospiraceae</taxon>
        <taxon>Lachnoanaerobaculum</taxon>
    </lineage>
</organism>
<dbReference type="RefSeq" id="WP_008755124.1">
    <property type="nucleotide sequence ID" value="NZ_AJGH01000133.1"/>
</dbReference>
<dbReference type="OrthoDB" id="3196716at2"/>
<sequence length="179" mass="20339">MKDREVTLQEILNFRETKAMEQERLCHLYKDSVIIGLGMNIPGPIKHTPSVFHLFEDGMAKLEAIISQSGGVIKEKSIMNEHAGLAAVYSVTGTDAYVLKKESISLENSHPCGRLFDIDIFNRDGSSIKREQIGFPKRKCLLCNCDAKICGRSRAHSIQELTDHVWKMIESWEKQYDIK</sequence>
<dbReference type="GO" id="GO:0051191">
    <property type="term" value="P:prosthetic group biosynthetic process"/>
    <property type="evidence" value="ECO:0007669"/>
    <property type="project" value="InterPro"/>
</dbReference>
<proteinExistence type="predicted"/>
<keyword evidence="2 5" id="KW-0808">Transferase</keyword>
<keyword evidence="6" id="KW-1185">Reference proteome</keyword>
<dbReference type="Pfam" id="PF03802">
    <property type="entry name" value="CitX"/>
    <property type="match status" value="1"/>
</dbReference>
<dbReference type="eggNOG" id="COG3697">
    <property type="taxonomic scope" value="Bacteria"/>
</dbReference>
<gene>
    <name evidence="5" type="primary">citX</name>
    <name evidence="5" type="ORF">HMPREF9970_0847</name>
</gene>
<comment type="catalytic activity">
    <reaction evidence="4">
        <text>apo-[citrate lyase ACP] + 2'-(5''-triphospho-alpha-D-ribosyl)-3'-dephospho-CoA = holo-[citrate lyase ACP] + diphosphate</text>
        <dbReference type="Rhea" id="RHEA:16333"/>
        <dbReference type="Rhea" id="RHEA-COMP:10157"/>
        <dbReference type="Rhea" id="RHEA-COMP:10158"/>
        <dbReference type="ChEBI" id="CHEBI:29999"/>
        <dbReference type="ChEBI" id="CHEBI:33019"/>
        <dbReference type="ChEBI" id="CHEBI:61378"/>
        <dbReference type="ChEBI" id="CHEBI:82683"/>
        <dbReference type="EC" id="2.7.7.61"/>
    </reaction>
</comment>
<accession>I0R4C7</accession>